<dbReference type="Proteomes" id="UP000001554">
    <property type="component" value="Chromosome 7"/>
</dbReference>
<dbReference type="InterPro" id="IPR032675">
    <property type="entry name" value="LRR_dom_sf"/>
</dbReference>
<feature type="region of interest" description="Disordered" evidence="5">
    <location>
        <begin position="765"/>
        <end position="791"/>
    </location>
</feature>
<feature type="domain" description="LRRCT" evidence="8">
    <location>
        <begin position="443"/>
        <end position="492"/>
    </location>
</feature>
<feature type="region of interest" description="Disordered" evidence="5">
    <location>
        <begin position="541"/>
        <end position="575"/>
    </location>
</feature>
<dbReference type="InterPro" id="IPR003591">
    <property type="entry name" value="Leu-rich_rpt_typical-subtyp"/>
</dbReference>
<reference evidence="9" key="1">
    <citation type="journal article" date="2020" name="Nat. Ecol. Evol.">
        <title>Deeply conserved synteny resolves early events in vertebrate evolution.</title>
        <authorList>
            <person name="Simakov O."/>
            <person name="Marletaz F."/>
            <person name="Yue J.X."/>
            <person name="O'Connell B."/>
            <person name="Jenkins J."/>
            <person name="Brandt A."/>
            <person name="Calef R."/>
            <person name="Tung C.H."/>
            <person name="Huang T.K."/>
            <person name="Schmutz J."/>
            <person name="Satoh N."/>
            <person name="Yu J.K."/>
            <person name="Putnam N.H."/>
            <person name="Green R.E."/>
            <person name="Rokhsar D.S."/>
        </authorList>
    </citation>
    <scope>NUCLEOTIDE SEQUENCE [LARGE SCALE GENOMIC DNA]</scope>
    <source>
        <strain evidence="9">S238N-H82</strain>
    </source>
</reference>
<dbReference type="AlphaFoldDB" id="A0A9J7MTP3"/>
<keyword evidence="1" id="KW-0433">Leucine-rich repeat</keyword>
<keyword evidence="4" id="KW-0325">Glycoprotein</keyword>
<dbReference type="PROSITE" id="PS51450">
    <property type="entry name" value="LRR"/>
    <property type="match status" value="4"/>
</dbReference>
<accession>A0A9J7MTP3</accession>
<dbReference type="Gene3D" id="3.80.10.10">
    <property type="entry name" value="Ribonuclease Inhibitor"/>
    <property type="match status" value="3"/>
</dbReference>
<dbReference type="FunFam" id="3.80.10.10:FF:001164">
    <property type="entry name" value="GH01279p"/>
    <property type="match status" value="1"/>
</dbReference>
<dbReference type="Pfam" id="PF13855">
    <property type="entry name" value="LRR_8"/>
    <property type="match status" value="4"/>
</dbReference>
<evidence type="ECO:0000259" key="8">
    <source>
        <dbReference type="SMART" id="SM00082"/>
    </source>
</evidence>
<evidence type="ECO:0000256" key="3">
    <source>
        <dbReference type="ARBA" id="ARBA00022737"/>
    </source>
</evidence>
<dbReference type="SMART" id="SM00082">
    <property type="entry name" value="LRRCT"/>
    <property type="match status" value="1"/>
</dbReference>
<name>A0A9J7MTP3_BRAFL</name>
<dbReference type="InterPro" id="IPR000483">
    <property type="entry name" value="Cys-rich_flank_reg_C"/>
</dbReference>
<dbReference type="InterPro" id="IPR001611">
    <property type="entry name" value="Leu-rich_rpt"/>
</dbReference>
<dbReference type="PANTHER" id="PTHR45617:SF170">
    <property type="entry name" value="MIP14966P"/>
    <property type="match status" value="1"/>
</dbReference>
<keyword evidence="2 7" id="KW-0732">Signal</keyword>
<keyword evidence="9" id="KW-1185">Reference proteome</keyword>
<protein>
    <submittedName>
        <fullName evidence="10">Uncharacterized protein LOC118418786</fullName>
    </submittedName>
</protein>
<keyword evidence="6" id="KW-0472">Membrane</keyword>
<dbReference type="GeneID" id="118418786"/>
<dbReference type="SMART" id="SM00365">
    <property type="entry name" value="LRR_SD22"/>
    <property type="match status" value="8"/>
</dbReference>
<organism evidence="9 10">
    <name type="scientific">Branchiostoma floridae</name>
    <name type="common">Florida lancelet</name>
    <name type="synonym">Amphioxus</name>
    <dbReference type="NCBI Taxonomy" id="7739"/>
    <lineage>
        <taxon>Eukaryota</taxon>
        <taxon>Metazoa</taxon>
        <taxon>Chordata</taxon>
        <taxon>Cephalochordata</taxon>
        <taxon>Leptocardii</taxon>
        <taxon>Amphioxiformes</taxon>
        <taxon>Branchiostomatidae</taxon>
        <taxon>Branchiostoma</taxon>
    </lineage>
</organism>
<gene>
    <name evidence="10" type="primary">LOC118418786</name>
</gene>
<reference evidence="10" key="2">
    <citation type="submission" date="2025-08" db="UniProtKB">
        <authorList>
            <consortium name="RefSeq"/>
        </authorList>
    </citation>
    <scope>IDENTIFICATION</scope>
    <source>
        <strain evidence="10">S238N-H82</strain>
        <tissue evidence="10">Testes</tissue>
    </source>
</reference>
<keyword evidence="3" id="KW-0677">Repeat</keyword>
<evidence type="ECO:0000256" key="1">
    <source>
        <dbReference type="ARBA" id="ARBA00022614"/>
    </source>
</evidence>
<dbReference type="FunFam" id="3.80.10.10:FF:000770">
    <property type="entry name" value="Uncharacterized protein"/>
    <property type="match status" value="2"/>
</dbReference>
<sequence length="989" mass="107929">MARRLRNVMIFLLIILKELNTQEAGCSCAPRQWCHCLNLGLIDIPSVQTSIYELNLKGNQITRIPSGAFVDMTRLVALDLSNNQIAMIQSGSFANLHQLTKLYLSHNKITKIQSGTFAGLNRLVMLCLSSNEIKIIQSGAFADLPQLSELSLSSNQIEMIRSGGFTKLARCRKLSLPDNKITNIQPGVFANLPRLEELYLYSNQITSVQPGSLANLPRLQILDLTKNLITMIQAGVFANLPTFTRLTLTRNQITMIQPGVFENLPMFRTLDLSSNNIKKICPLAFANLPWLQVLQMSSNQITMIQSGALKDLPRLKNLILSRNKIATIHPGAFANLSEFKTLHITYNRMTIIQASVFKNLPRLQELYLSFNQISIIQSGAFSNLPLLQTLELERNQITNIHSGAFEKLPQLQKLNLRSNRISTILPSDYGFLQSVLTIKLDRNVWNCDCRMAPFRRNIAEFPSFKDQIICVWPAKFRRQKLIDVHSEGMICEEAPTLPPPVDIQPSGPLPAVPTTGSFCNLGSTGSPVSLSVDIQTSGPFTSSAAPSSLSNTETVASPTTRLQTGPFTSSEVPSSLSNTEYVASPTTRPLSSTLPLVSLSGSTNTCYSGSIASRYHWHFITNASSTVGSASVTNKTRATQTLPLTTDKPERSSFPQAFLIFSVCGPIAGIILIGTIVLTPWYKGRTSNPPLKPNPTVVGSNTNTVASVVSNDNGNQCYSIDNDHDQTGHGQLQANTRSVSVEVGNLSHNEILAALKPNAMYAGEETQPRDQIPTEMASSHDHDKTGKGQSQAITESNITAIAMTSGHDRQYENINQHHQTGHSLESQTNTESNTNTTAIAMASGQNHQYENMNQHNQTGQGESRVMTAAVTIIGHGQAECQAITDNTEPIPPNSKLNDLYNVVGQYQPIIKSNINTTTVVATSGHEQTGQGQYQAIYESFEAGNPSIGTGQGGAQATADECLGSRNQIYNTEPAALAPNPTYMCNDQTG</sequence>
<evidence type="ECO:0000256" key="7">
    <source>
        <dbReference type="SAM" id="SignalP"/>
    </source>
</evidence>
<evidence type="ECO:0000256" key="4">
    <source>
        <dbReference type="ARBA" id="ARBA00023180"/>
    </source>
</evidence>
<keyword evidence="6" id="KW-1133">Transmembrane helix</keyword>
<proteinExistence type="predicted"/>
<keyword evidence="6" id="KW-0812">Transmembrane</keyword>
<dbReference type="SUPFAM" id="SSF52058">
    <property type="entry name" value="L domain-like"/>
    <property type="match status" value="2"/>
</dbReference>
<dbReference type="SMART" id="SM00369">
    <property type="entry name" value="LRR_TYP"/>
    <property type="match status" value="16"/>
</dbReference>
<evidence type="ECO:0000313" key="9">
    <source>
        <dbReference type="Proteomes" id="UP000001554"/>
    </source>
</evidence>
<dbReference type="OrthoDB" id="5789657at2759"/>
<dbReference type="KEGG" id="bfo:118418786"/>
<evidence type="ECO:0000256" key="5">
    <source>
        <dbReference type="SAM" id="MobiDB-lite"/>
    </source>
</evidence>
<evidence type="ECO:0000313" key="10">
    <source>
        <dbReference type="RefSeq" id="XP_035680717.1"/>
    </source>
</evidence>
<feature type="signal peptide" evidence="7">
    <location>
        <begin position="1"/>
        <end position="21"/>
    </location>
</feature>
<feature type="transmembrane region" description="Helical" evidence="6">
    <location>
        <begin position="658"/>
        <end position="682"/>
    </location>
</feature>
<dbReference type="PANTHER" id="PTHR45617">
    <property type="entry name" value="LEUCINE RICH REPEAT FAMILY PROTEIN"/>
    <property type="match status" value="1"/>
</dbReference>
<dbReference type="RefSeq" id="XP_035680717.1">
    <property type="nucleotide sequence ID" value="XM_035824824.1"/>
</dbReference>
<feature type="chain" id="PRO_5039907679" evidence="7">
    <location>
        <begin position="22"/>
        <end position="989"/>
    </location>
</feature>
<evidence type="ECO:0000256" key="2">
    <source>
        <dbReference type="ARBA" id="ARBA00022729"/>
    </source>
</evidence>
<evidence type="ECO:0000256" key="6">
    <source>
        <dbReference type="SAM" id="Phobius"/>
    </source>
</evidence>